<gene>
    <name evidence="1" type="ORF">FGF04_04855</name>
</gene>
<sequence length="63" mass="6422">MPGVDGPAVLVGFARALRAAGVDAGPDRVQALIGALDVLGPGARSDVYWSGRLTLCGSRDDLE</sequence>
<dbReference type="AlphaFoldDB" id="A0A5B0BI98"/>
<dbReference type="Proteomes" id="UP000324965">
    <property type="component" value="Unassembled WGS sequence"/>
</dbReference>
<evidence type="ECO:0000313" key="1">
    <source>
        <dbReference type="EMBL" id="KAA0941800.1"/>
    </source>
</evidence>
<dbReference type="EMBL" id="VDFC01000014">
    <property type="protein sequence ID" value="KAA0941800.1"/>
    <property type="molecule type" value="Genomic_DNA"/>
</dbReference>
<comment type="caution">
    <text evidence="1">The sequence shown here is derived from an EMBL/GenBank/DDBJ whole genome shotgun (WGS) entry which is preliminary data.</text>
</comment>
<proteinExistence type="predicted"/>
<feature type="non-terminal residue" evidence="1">
    <location>
        <position position="63"/>
    </location>
</feature>
<organism evidence="1 2">
    <name type="scientific">Streptomyces apricus</name>
    <dbReference type="NCBI Taxonomy" id="1828112"/>
    <lineage>
        <taxon>Bacteria</taxon>
        <taxon>Bacillati</taxon>
        <taxon>Actinomycetota</taxon>
        <taxon>Actinomycetes</taxon>
        <taxon>Kitasatosporales</taxon>
        <taxon>Streptomycetaceae</taxon>
        <taxon>Streptomyces</taxon>
    </lineage>
</organism>
<reference evidence="1 2" key="1">
    <citation type="submission" date="2019-05" db="EMBL/GenBank/DDBJ databases">
        <authorList>
            <person name="Hariharan J."/>
            <person name="Choudoir M.J."/>
            <person name="Diebold P."/>
            <person name="Panke-Buisse K."/>
            <person name="Buckley D.H."/>
        </authorList>
    </citation>
    <scope>NUCLEOTIDE SEQUENCE [LARGE SCALE GENOMIC DNA]</scope>
    <source>
        <strain evidence="1 2">SUN51</strain>
    </source>
</reference>
<name>A0A5B0BI98_9ACTN</name>
<accession>A0A5B0BI98</accession>
<keyword evidence="2" id="KW-1185">Reference proteome</keyword>
<protein>
    <submittedName>
        <fullName evidence="1">Uncharacterized protein</fullName>
    </submittedName>
</protein>
<evidence type="ECO:0000313" key="2">
    <source>
        <dbReference type="Proteomes" id="UP000324965"/>
    </source>
</evidence>